<dbReference type="InterPro" id="IPR011990">
    <property type="entry name" value="TPR-like_helical_dom_sf"/>
</dbReference>
<dbReference type="PANTHER" id="PTHR44858">
    <property type="entry name" value="TETRATRICOPEPTIDE REPEAT PROTEIN 6"/>
    <property type="match status" value="1"/>
</dbReference>
<dbReference type="Proteomes" id="UP000288227">
    <property type="component" value="Unassembled WGS sequence"/>
</dbReference>
<keyword evidence="2 3" id="KW-0802">TPR repeat</keyword>
<evidence type="ECO:0000256" key="3">
    <source>
        <dbReference type="PROSITE-ProRule" id="PRU00339"/>
    </source>
</evidence>
<dbReference type="Pfam" id="PF07719">
    <property type="entry name" value="TPR_2"/>
    <property type="match status" value="1"/>
</dbReference>
<dbReference type="Gene3D" id="1.25.40.10">
    <property type="entry name" value="Tetratricopeptide repeat domain"/>
    <property type="match status" value="1"/>
</dbReference>
<dbReference type="SUPFAM" id="SSF48452">
    <property type="entry name" value="TPR-like"/>
    <property type="match status" value="1"/>
</dbReference>
<dbReference type="PROSITE" id="PS50005">
    <property type="entry name" value="TPR"/>
    <property type="match status" value="1"/>
</dbReference>
<comment type="caution">
    <text evidence="4">The sequence shown here is derived from an EMBL/GenBank/DDBJ whole genome shotgun (WGS) entry which is preliminary data.</text>
</comment>
<evidence type="ECO:0000313" key="4">
    <source>
        <dbReference type="EMBL" id="GCC51903.1"/>
    </source>
</evidence>
<organism evidence="4 5">
    <name type="scientific">Chryseotalea sanaruensis</name>
    <dbReference type="NCBI Taxonomy" id="2482724"/>
    <lineage>
        <taxon>Bacteria</taxon>
        <taxon>Pseudomonadati</taxon>
        <taxon>Bacteroidota</taxon>
        <taxon>Cytophagia</taxon>
        <taxon>Cytophagales</taxon>
        <taxon>Chryseotaleaceae</taxon>
        <taxon>Chryseotalea</taxon>
    </lineage>
</organism>
<feature type="repeat" description="TPR" evidence="3">
    <location>
        <begin position="153"/>
        <end position="186"/>
    </location>
</feature>
<dbReference type="PROSITE" id="PS51257">
    <property type="entry name" value="PROKAR_LIPOPROTEIN"/>
    <property type="match status" value="1"/>
</dbReference>
<dbReference type="InterPro" id="IPR013105">
    <property type="entry name" value="TPR_2"/>
</dbReference>
<keyword evidence="5" id="KW-1185">Reference proteome</keyword>
<dbReference type="InterPro" id="IPR019734">
    <property type="entry name" value="TPR_rpt"/>
</dbReference>
<gene>
    <name evidence="4" type="ORF">SanaruYs_21320</name>
</gene>
<dbReference type="EMBL" id="BHXQ01000003">
    <property type="protein sequence ID" value="GCC51903.1"/>
    <property type="molecule type" value="Genomic_DNA"/>
</dbReference>
<dbReference type="InterPro" id="IPR050498">
    <property type="entry name" value="Ycf3"/>
</dbReference>
<dbReference type="OrthoDB" id="955869at2"/>
<proteinExistence type="predicted"/>
<sequence>MIKYLPSIFCLTILLAGCKENPKPVVIGLDGREFFEPERSPEQQFKLEKELEEARHDFDNDATENNYIWYGRREAYLMHFDKALEIFSEGIERYPESFSLYRHRGHRYITIRKFDMAIADFRTAVKLMDGAPVLSEEDGIPNKLNIPVSTVQFNVWYHLGLAHYLKGEYEDAAKAYETCLTYCDNDDLLIATADWLFITYNRLQRKEDAVAALNKVPEKVTIIENETYLKRLNMYKGLNPPELLLAVEEGSESADLAFATQGYGVGNWYLIQGDTTRAKDVFKRVVEGPYFSAFGFIAAEAELLKLK</sequence>
<evidence type="ECO:0000256" key="1">
    <source>
        <dbReference type="ARBA" id="ARBA00022737"/>
    </source>
</evidence>
<keyword evidence="1" id="KW-0677">Repeat</keyword>
<dbReference type="SMART" id="SM00028">
    <property type="entry name" value="TPR"/>
    <property type="match status" value="2"/>
</dbReference>
<evidence type="ECO:0000256" key="2">
    <source>
        <dbReference type="ARBA" id="ARBA00022803"/>
    </source>
</evidence>
<accession>A0A401UAG8</accession>
<dbReference type="AlphaFoldDB" id="A0A401UAG8"/>
<dbReference type="PANTHER" id="PTHR44858:SF1">
    <property type="entry name" value="UDP-N-ACETYLGLUCOSAMINE--PEPTIDE N-ACETYLGLUCOSAMINYLTRANSFERASE SPINDLY-RELATED"/>
    <property type="match status" value="1"/>
</dbReference>
<reference evidence="4 5" key="1">
    <citation type="submission" date="2018-11" db="EMBL/GenBank/DDBJ databases">
        <title>Chryseotalea sanarue gen. nov., sp., nov., a member of the family Cytophagaceae, isolated from a brackish lake in Hamamatsu Japan.</title>
        <authorList>
            <person name="Maejima Y."/>
            <person name="Iino T."/>
            <person name="Muraguchi Y."/>
            <person name="Fukuda K."/>
            <person name="Ohkuma M."/>
            <person name="Moriuchi R."/>
            <person name="Dohra H."/>
            <person name="Kimbara K."/>
            <person name="Shintani M."/>
        </authorList>
    </citation>
    <scope>NUCLEOTIDE SEQUENCE [LARGE SCALE GENOMIC DNA]</scope>
    <source>
        <strain evidence="4 5">Ys</strain>
    </source>
</reference>
<dbReference type="RefSeq" id="WP_127122539.1">
    <property type="nucleotide sequence ID" value="NZ_BHXQ01000003.1"/>
</dbReference>
<protein>
    <submittedName>
        <fullName evidence="4">Tetratricopeptide repeat protein</fullName>
    </submittedName>
</protein>
<name>A0A401UAG8_9BACT</name>
<evidence type="ECO:0000313" key="5">
    <source>
        <dbReference type="Proteomes" id="UP000288227"/>
    </source>
</evidence>